<dbReference type="InterPro" id="IPR010982">
    <property type="entry name" value="Lambda_DNA-bd_dom_sf"/>
</dbReference>
<dbReference type="EMBL" id="JADBDZ010000001">
    <property type="protein sequence ID" value="MBE1533160.1"/>
    <property type="molecule type" value="Genomic_DNA"/>
</dbReference>
<dbReference type="PROSITE" id="PS51154">
    <property type="entry name" value="MACRO"/>
    <property type="match status" value="1"/>
</dbReference>
<gene>
    <name evidence="3" type="ORF">H4W34_002993</name>
</gene>
<dbReference type="InterPro" id="IPR002182">
    <property type="entry name" value="NB-ARC"/>
</dbReference>
<dbReference type="SMART" id="SM00530">
    <property type="entry name" value="HTH_XRE"/>
    <property type="match status" value="1"/>
</dbReference>
<dbReference type="InterPro" id="IPR043472">
    <property type="entry name" value="Macro_dom-like"/>
</dbReference>
<dbReference type="InterPro" id="IPR002589">
    <property type="entry name" value="Macro_dom"/>
</dbReference>
<dbReference type="PRINTS" id="PR00364">
    <property type="entry name" value="DISEASERSIST"/>
</dbReference>
<dbReference type="InterPro" id="IPR001387">
    <property type="entry name" value="Cro/C1-type_HTH"/>
</dbReference>
<proteinExistence type="predicted"/>
<feature type="compositionally biased region" description="Polar residues" evidence="1">
    <location>
        <begin position="346"/>
        <end position="355"/>
    </location>
</feature>
<feature type="domain" description="Macro" evidence="2">
    <location>
        <begin position="362"/>
        <end position="571"/>
    </location>
</feature>
<dbReference type="Pfam" id="PF00931">
    <property type="entry name" value="NB-ARC"/>
    <property type="match status" value="1"/>
</dbReference>
<reference evidence="3 4" key="1">
    <citation type="submission" date="2020-10" db="EMBL/GenBank/DDBJ databases">
        <title>Sequencing the genomes of 1000 actinobacteria strains.</title>
        <authorList>
            <person name="Klenk H.-P."/>
        </authorList>
    </citation>
    <scope>NUCLEOTIDE SEQUENCE [LARGE SCALE GENOMIC DNA]</scope>
    <source>
        <strain evidence="3 4">DSM 46744</strain>
    </source>
</reference>
<dbReference type="SUPFAM" id="SSF47413">
    <property type="entry name" value="lambda repressor-like DNA-binding domains"/>
    <property type="match status" value="1"/>
</dbReference>
<organism evidence="3 4">
    <name type="scientific">Actinomadura algeriensis</name>
    <dbReference type="NCBI Taxonomy" id="1679523"/>
    <lineage>
        <taxon>Bacteria</taxon>
        <taxon>Bacillati</taxon>
        <taxon>Actinomycetota</taxon>
        <taxon>Actinomycetes</taxon>
        <taxon>Streptosporangiales</taxon>
        <taxon>Thermomonosporaceae</taxon>
        <taxon>Actinomadura</taxon>
    </lineage>
</organism>
<dbReference type="InterPro" id="IPR003593">
    <property type="entry name" value="AAA+_ATPase"/>
</dbReference>
<protein>
    <submittedName>
        <fullName evidence="3">O-acetyl-ADP-ribose deacetylase (Regulator of RNase III)/transcriptional regulator with XRE-family HTH domain</fullName>
    </submittedName>
</protein>
<dbReference type="Gene3D" id="3.40.50.300">
    <property type="entry name" value="P-loop containing nucleotide triphosphate hydrolases"/>
    <property type="match status" value="1"/>
</dbReference>
<dbReference type="SUPFAM" id="SSF52949">
    <property type="entry name" value="Macro domain-like"/>
    <property type="match status" value="1"/>
</dbReference>
<name>A0ABR9JSQ1_9ACTN</name>
<evidence type="ECO:0000313" key="4">
    <source>
        <dbReference type="Proteomes" id="UP000627838"/>
    </source>
</evidence>
<keyword evidence="4" id="KW-1185">Reference proteome</keyword>
<dbReference type="RefSeq" id="WP_192759756.1">
    <property type="nucleotide sequence ID" value="NZ_JADBDZ010000001.1"/>
</dbReference>
<dbReference type="SUPFAM" id="SSF52540">
    <property type="entry name" value="P-loop containing nucleoside triphosphate hydrolases"/>
    <property type="match status" value="1"/>
</dbReference>
<evidence type="ECO:0000313" key="3">
    <source>
        <dbReference type="EMBL" id="MBE1533160.1"/>
    </source>
</evidence>
<accession>A0ABR9JSQ1</accession>
<evidence type="ECO:0000256" key="1">
    <source>
        <dbReference type="SAM" id="MobiDB-lite"/>
    </source>
</evidence>
<sequence>MTSAARTRRGDADLPPGPARDLVDLFRALRRRRSLTIGRIAVGSGLAASHVSEVLRGWKAPSPNAAEAIARTLGADRQATLKARDLAEALTELNRHTRAKERGSGVPAGRFDVPPPPSHFCGRATETERAESAIAGAKDPHRAAVVQIYGPAGVGKTAVACHLAHNLQARYPDGCLFVDFGALDDASAVHARLLARLGVRAADVPADPAEARALYLSVLRHRSVLVVADDVTTSAQVGALVPASRTCAVIVTGRRHLDALDDCRAIRLGPLAATDSVALLAAIAEQSGEVPGAELARLAASCGGIPRSLRMAAARLRRSAHELDEPADEPADAAPPPGRAVPRPRQSGQSGQIPDSTRYEYGIRGGPAAAVRRIVGIVTGDIRRVRDIDVWVNSENTDMKMARVEEYTISAIVRYEGARRDAAGRVVEDVIADDLARRVPGAGPVAPGTAIRTGPGGLAESHNVRAIVHVAAVYGEPGAGYRQVREVGRCVTNALIEAERVPDPGRDVTVLFPMLGTGQGGGSIERTAAVLIGAAADYLADAPVSRISAVWFLAHTYAELAAFQDVIEGDPRFAAA</sequence>
<dbReference type="InterPro" id="IPR027417">
    <property type="entry name" value="P-loop_NTPase"/>
</dbReference>
<comment type="caution">
    <text evidence="3">The sequence shown here is derived from an EMBL/GenBank/DDBJ whole genome shotgun (WGS) entry which is preliminary data.</text>
</comment>
<dbReference type="PANTHER" id="PTHR47691">
    <property type="entry name" value="REGULATOR-RELATED"/>
    <property type="match status" value="1"/>
</dbReference>
<dbReference type="SMART" id="SM00382">
    <property type="entry name" value="AAA"/>
    <property type="match status" value="1"/>
</dbReference>
<dbReference type="CDD" id="cd00093">
    <property type="entry name" value="HTH_XRE"/>
    <property type="match status" value="1"/>
</dbReference>
<dbReference type="PANTHER" id="PTHR47691:SF3">
    <property type="entry name" value="HTH-TYPE TRANSCRIPTIONAL REGULATOR RV0890C-RELATED"/>
    <property type="match status" value="1"/>
</dbReference>
<feature type="region of interest" description="Disordered" evidence="1">
    <location>
        <begin position="316"/>
        <end position="361"/>
    </location>
</feature>
<dbReference type="Pfam" id="PF13560">
    <property type="entry name" value="HTH_31"/>
    <property type="match status" value="1"/>
</dbReference>
<feature type="region of interest" description="Disordered" evidence="1">
    <location>
        <begin position="96"/>
        <end position="117"/>
    </location>
</feature>
<dbReference type="Gene3D" id="3.40.220.10">
    <property type="entry name" value="Leucine Aminopeptidase, subunit E, domain 1"/>
    <property type="match status" value="1"/>
</dbReference>
<dbReference type="Proteomes" id="UP000627838">
    <property type="component" value="Unassembled WGS sequence"/>
</dbReference>
<evidence type="ECO:0000259" key="2">
    <source>
        <dbReference type="PROSITE" id="PS51154"/>
    </source>
</evidence>